<dbReference type="AlphaFoldDB" id="A0A7X5UVD8"/>
<dbReference type="SMART" id="SM00357">
    <property type="entry name" value="CSP"/>
    <property type="match status" value="1"/>
</dbReference>
<evidence type="ECO:0000259" key="3">
    <source>
        <dbReference type="PROSITE" id="PS51857"/>
    </source>
</evidence>
<dbReference type="RefSeq" id="WP_167177285.1">
    <property type="nucleotide sequence ID" value="NZ_JAAOYM010000003.1"/>
</dbReference>
<accession>A0A7X5UVD8</accession>
<dbReference type="PROSITE" id="PS51857">
    <property type="entry name" value="CSD_2"/>
    <property type="match status" value="1"/>
</dbReference>
<dbReference type="Gene3D" id="2.40.50.140">
    <property type="entry name" value="Nucleic acid-binding proteins"/>
    <property type="match status" value="1"/>
</dbReference>
<comment type="caution">
    <text evidence="4">The sequence shown here is derived from an EMBL/GenBank/DDBJ whole genome shotgun (WGS) entry which is preliminary data.</text>
</comment>
<dbReference type="InterPro" id="IPR012340">
    <property type="entry name" value="NA-bd_OB-fold"/>
</dbReference>
<dbReference type="PRINTS" id="PR00050">
    <property type="entry name" value="COLDSHOCK"/>
</dbReference>
<dbReference type="Pfam" id="PF00313">
    <property type="entry name" value="CSD"/>
    <property type="match status" value="1"/>
</dbReference>
<comment type="subcellular location">
    <subcellularLocation>
        <location evidence="1">Cytoplasm</location>
    </subcellularLocation>
</comment>
<sequence>MAHGTVKFFNPEEGWGAIASPDLPAGFDAWVHYSAIELDGFRNLEAGEAVEFRYEEAQQDGFCFRATSVRKA</sequence>
<dbReference type="GO" id="GO:0003676">
    <property type="term" value="F:nucleic acid binding"/>
    <property type="evidence" value="ECO:0007669"/>
    <property type="project" value="InterPro"/>
</dbReference>
<reference evidence="4 5" key="1">
    <citation type="submission" date="2020-03" db="EMBL/GenBank/DDBJ databases">
        <title>Sequencing the genomes of 1000 actinobacteria strains.</title>
        <authorList>
            <person name="Klenk H.-P."/>
        </authorList>
    </citation>
    <scope>NUCLEOTIDE SEQUENCE [LARGE SCALE GENOMIC DNA]</scope>
    <source>
        <strain evidence="4 5">DSM 45685</strain>
    </source>
</reference>
<gene>
    <name evidence="4" type="ORF">FHU38_005218</name>
</gene>
<dbReference type="PIRSF" id="PIRSF002599">
    <property type="entry name" value="Cold_shock_A"/>
    <property type="match status" value="1"/>
</dbReference>
<dbReference type="InterPro" id="IPR002059">
    <property type="entry name" value="CSP_DNA-bd"/>
</dbReference>
<keyword evidence="2" id="KW-0963">Cytoplasm</keyword>
<dbReference type="InterPro" id="IPR012156">
    <property type="entry name" value="Cold_shock_CspA"/>
</dbReference>
<organism evidence="4 5">
    <name type="scientific">Saccharomonospora amisosensis</name>
    <dbReference type="NCBI Taxonomy" id="1128677"/>
    <lineage>
        <taxon>Bacteria</taxon>
        <taxon>Bacillati</taxon>
        <taxon>Actinomycetota</taxon>
        <taxon>Actinomycetes</taxon>
        <taxon>Pseudonocardiales</taxon>
        <taxon>Pseudonocardiaceae</taxon>
        <taxon>Saccharomonospora</taxon>
    </lineage>
</organism>
<dbReference type="EMBL" id="JAAOYM010000003">
    <property type="protein sequence ID" value="NIJ14810.1"/>
    <property type="molecule type" value="Genomic_DNA"/>
</dbReference>
<dbReference type="Proteomes" id="UP000545493">
    <property type="component" value="Unassembled WGS sequence"/>
</dbReference>
<dbReference type="SUPFAM" id="SSF50249">
    <property type="entry name" value="Nucleic acid-binding proteins"/>
    <property type="match status" value="1"/>
</dbReference>
<evidence type="ECO:0000313" key="5">
    <source>
        <dbReference type="Proteomes" id="UP000545493"/>
    </source>
</evidence>
<keyword evidence="5" id="KW-1185">Reference proteome</keyword>
<dbReference type="GO" id="GO:0005737">
    <property type="term" value="C:cytoplasm"/>
    <property type="evidence" value="ECO:0007669"/>
    <property type="project" value="UniProtKB-SubCell"/>
</dbReference>
<name>A0A7X5UVD8_9PSEU</name>
<proteinExistence type="predicted"/>
<evidence type="ECO:0000256" key="1">
    <source>
        <dbReference type="ARBA" id="ARBA00004496"/>
    </source>
</evidence>
<evidence type="ECO:0000313" key="4">
    <source>
        <dbReference type="EMBL" id="NIJ14810.1"/>
    </source>
</evidence>
<protein>
    <submittedName>
        <fullName evidence="4">CspA family cold shock protein</fullName>
    </submittedName>
</protein>
<evidence type="ECO:0000256" key="2">
    <source>
        <dbReference type="ARBA" id="ARBA00022490"/>
    </source>
</evidence>
<dbReference type="InterPro" id="IPR011129">
    <property type="entry name" value="CSD"/>
</dbReference>
<feature type="domain" description="CSD" evidence="3">
    <location>
        <begin position="1"/>
        <end position="71"/>
    </location>
</feature>